<evidence type="ECO:0000256" key="1">
    <source>
        <dbReference type="ARBA" id="ARBA00004651"/>
    </source>
</evidence>
<dbReference type="Gene3D" id="3.40.30.60">
    <property type="entry name" value="FHIPEP family, domain 1"/>
    <property type="match status" value="1"/>
</dbReference>
<dbReference type="InterPro" id="IPR042193">
    <property type="entry name" value="FHIPEP_3"/>
</dbReference>
<evidence type="ECO:0000256" key="5">
    <source>
        <dbReference type="ARBA" id="ARBA00022989"/>
    </source>
</evidence>
<evidence type="ECO:0000256" key="7">
    <source>
        <dbReference type="RuleBase" id="RU364093"/>
    </source>
</evidence>
<dbReference type="PROSITE" id="PS00994">
    <property type="entry name" value="FHIPEP"/>
    <property type="match status" value="1"/>
</dbReference>
<feature type="transmembrane region" description="Helical" evidence="7">
    <location>
        <begin position="70"/>
        <end position="90"/>
    </location>
</feature>
<dbReference type="AlphaFoldDB" id="A0A8S0VYE7"/>
<reference evidence="9" key="1">
    <citation type="submission" date="2014-11" db="EMBL/GenBank/DDBJ databases">
        <authorList>
            <person name="Hornung B.V."/>
        </authorList>
    </citation>
    <scope>NUCLEOTIDE SEQUENCE</scope>
    <source>
        <strain evidence="9">INE</strain>
    </source>
</reference>
<dbReference type="InterPro" id="IPR001712">
    <property type="entry name" value="T3SS_FHIPEP"/>
</dbReference>
<evidence type="ECO:0000256" key="2">
    <source>
        <dbReference type="ARBA" id="ARBA00008835"/>
    </source>
</evidence>
<keyword evidence="9" id="KW-0966">Cell projection</keyword>
<evidence type="ECO:0000256" key="6">
    <source>
        <dbReference type="ARBA" id="ARBA00023136"/>
    </source>
</evidence>
<feature type="transmembrane region" description="Helical" evidence="7">
    <location>
        <begin position="239"/>
        <end position="261"/>
    </location>
</feature>
<dbReference type="PANTHER" id="PTHR30161">
    <property type="entry name" value="FLAGELLAR EXPORT PROTEIN, MEMBRANE FLHA SUBUNIT-RELATED"/>
    <property type="match status" value="1"/>
</dbReference>
<proteinExistence type="inferred from homology"/>
<dbReference type="GO" id="GO:0044780">
    <property type="term" value="P:bacterial-type flagellum assembly"/>
    <property type="evidence" value="ECO:0007669"/>
    <property type="project" value="InterPro"/>
</dbReference>
<protein>
    <recommendedName>
        <fullName evidence="7">Flagellar biosynthesis protein FlhA</fullName>
    </recommendedName>
</protein>
<reference evidence="8" key="2">
    <citation type="submission" date="2020-01" db="EMBL/GenBank/DDBJ databases">
        <authorList>
            <person name="Hornung B."/>
        </authorList>
    </citation>
    <scope>NUCLEOTIDE SEQUENCE</scope>
    <source>
        <strain evidence="8">PacBioINE</strain>
    </source>
</reference>
<dbReference type="PANTHER" id="PTHR30161:SF1">
    <property type="entry name" value="FLAGELLAR BIOSYNTHESIS PROTEIN FLHA-RELATED"/>
    <property type="match status" value="1"/>
</dbReference>
<gene>
    <name evidence="7" type="primary">flhA</name>
    <name evidence="9" type="ORF">DEACI_0255</name>
    <name evidence="8" type="ORF">DEACI_3776</name>
</gene>
<feature type="transmembrane region" description="Helical" evidence="7">
    <location>
        <begin position="102"/>
        <end position="128"/>
    </location>
</feature>
<comment type="similarity">
    <text evidence="2 7">Belongs to the FHIPEP (flagella/HR/invasion proteins export pore) family.</text>
</comment>
<dbReference type="GO" id="GO:0009306">
    <property type="term" value="P:protein secretion"/>
    <property type="evidence" value="ECO:0007669"/>
    <property type="project" value="InterPro"/>
</dbReference>
<dbReference type="InterPro" id="IPR042196">
    <property type="entry name" value="FHIPEP_4"/>
</dbReference>
<dbReference type="Gene3D" id="1.10.8.540">
    <property type="entry name" value="FHIPEP family, domain 3"/>
    <property type="match status" value="1"/>
</dbReference>
<dbReference type="KEGG" id="aacx:DEACI_3776"/>
<evidence type="ECO:0000313" key="9">
    <source>
        <dbReference type="EMBL" id="CEJ05835.1"/>
    </source>
</evidence>
<keyword evidence="10" id="KW-1185">Reference proteome</keyword>
<name>A0A8S0VYE7_9FIRM</name>
<dbReference type="InterPro" id="IPR025505">
    <property type="entry name" value="FHIPEP_CS"/>
</dbReference>
<dbReference type="NCBIfam" id="TIGR01398">
    <property type="entry name" value="FlhA"/>
    <property type="match status" value="1"/>
</dbReference>
<dbReference type="RefSeq" id="WP_240986244.1">
    <property type="nucleotide sequence ID" value="NZ_CDGJ01000003.1"/>
</dbReference>
<feature type="transmembrane region" description="Helical" evidence="7">
    <location>
        <begin position="9"/>
        <end position="30"/>
    </location>
</feature>
<feature type="transmembrane region" description="Helical" evidence="7">
    <location>
        <begin position="273"/>
        <end position="293"/>
    </location>
</feature>
<evidence type="ECO:0000313" key="8">
    <source>
        <dbReference type="EMBL" id="CAA7602953.1"/>
    </source>
</evidence>
<dbReference type="InterPro" id="IPR042194">
    <property type="entry name" value="FHIPEP_1"/>
</dbReference>
<dbReference type="GO" id="GO:0005886">
    <property type="term" value="C:plasma membrane"/>
    <property type="evidence" value="ECO:0007669"/>
    <property type="project" value="UniProtKB-SubCell"/>
</dbReference>
<keyword evidence="7" id="KW-1005">Bacterial flagellum biogenesis</keyword>
<dbReference type="EMBL" id="LR746496">
    <property type="protein sequence ID" value="CAA7602953.1"/>
    <property type="molecule type" value="Genomic_DNA"/>
</dbReference>
<keyword evidence="7" id="KW-1006">Bacterial flagellum protein export</keyword>
<dbReference type="Gene3D" id="3.40.50.12790">
    <property type="entry name" value="FHIPEP family, domain 4"/>
    <property type="match status" value="1"/>
</dbReference>
<dbReference type="EMBL" id="CDGJ01000003">
    <property type="protein sequence ID" value="CEJ05835.1"/>
    <property type="molecule type" value="Genomic_DNA"/>
</dbReference>
<dbReference type="InterPro" id="IPR006301">
    <property type="entry name" value="FlhA"/>
</dbReference>
<keyword evidence="7" id="KW-0653">Protein transport</keyword>
<evidence type="ECO:0000313" key="10">
    <source>
        <dbReference type="Proteomes" id="UP001071230"/>
    </source>
</evidence>
<dbReference type="Proteomes" id="UP001071230">
    <property type="component" value="Unassembled WGS sequence"/>
</dbReference>
<comment type="function">
    <text evidence="7">Required for formation of the rod structure of the flagellar apparatus. Together with FliI and FliH, may constitute the export apparatus of flagellin.</text>
</comment>
<keyword evidence="4 7" id="KW-0812">Transmembrane</keyword>
<keyword evidence="9" id="KW-0282">Flagellum</keyword>
<keyword evidence="5 7" id="KW-1133">Transmembrane helix</keyword>
<dbReference type="Proteomes" id="UP000836597">
    <property type="component" value="Chromosome"/>
</dbReference>
<feature type="transmembrane region" description="Helical" evidence="7">
    <location>
        <begin position="36"/>
        <end position="58"/>
    </location>
</feature>
<feature type="transmembrane region" description="Helical" evidence="7">
    <location>
        <begin position="197"/>
        <end position="219"/>
    </location>
</feature>
<comment type="subcellular location">
    <subcellularLocation>
        <location evidence="1 7">Cell membrane</location>
        <topology evidence="1 7">Multi-pass membrane protein</topology>
    </subcellularLocation>
</comment>
<evidence type="ECO:0000256" key="3">
    <source>
        <dbReference type="ARBA" id="ARBA00022475"/>
    </source>
</evidence>
<evidence type="ECO:0000256" key="4">
    <source>
        <dbReference type="ARBA" id="ARBA00022692"/>
    </source>
</evidence>
<dbReference type="PRINTS" id="PR00949">
    <property type="entry name" value="TYPE3IMAPROT"/>
</dbReference>
<keyword evidence="7" id="KW-0813">Transport</keyword>
<sequence length="690" mass="74612">MAVTVPKRLLAHTDILAALGLVGIVVMMVIPLPPGLLDILITLNITGAVLTLMMSFFLKEPLEFSVLPSLLLTMTLFRLSLNISTTRLILLNGAAGQVIQQFGQFVIGGNPVVGFIVFVILVVVQFIVITKGAERVSEVAARFTLDAMPGKQMAIDADLNAGIINDEQARERRRKIQQEADFYGSMDGASKFVKGDAIAAIIILFINIIGGFIAGVVLRGMSWPDALHTYTLLTIGDGLVSQIPALLISTATGLVVTRAGASEANLGQDLSRQLLSAPKALFITGAVLILLALLGLPKFPMLLVASVLILAGVLIRRTKKAEVGQESAAARESALAESKKPENVLGLLQVDHMELELGYALISLVDSQQGGDLLDRVVLIRRQIAGELGFIVPIIRIRDNMNLQPNQYVIKLRGAEVAGGELLADQYLAMGGGGKEDKIPGTPTKEPAFGLEAKWIHAMYREQAEIAGCTVVDAPTVLATHLTEVIKNEAWEILSRQDVKTLVENVRRQSPAVVEELVPDLLNLGQVQKILSNLLRERVSIRDLATILETLADHAPAGKDLDKLTEHVRQALARPILQPLLGKDKVLPVLTLDPKVEQQILDSIQPSDYGSYLSLDPQVLQDLIQALSREVEKMMLKGQSPVLVCAALVRINLRRVTERQLPQLTLLSYNELVPGVQVQAVGMVVPGHAG</sequence>
<accession>A0A8S0VYE7</accession>
<keyword evidence="6 7" id="KW-0472">Membrane</keyword>
<dbReference type="PIRSF" id="PIRSF005419">
    <property type="entry name" value="FlhA"/>
    <property type="match status" value="1"/>
</dbReference>
<keyword evidence="3 7" id="KW-1003">Cell membrane</keyword>
<organism evidence="8">
    <name type="scientific">Acididesulfobacillus acetoxydans</name>
    <dbReference type="NCBI Taxonomy" id="1561005"/>
    <lineage>
        <taxon>Bacteria</taxon>
        <taxon>Bacillati</taxon>
        <taxon>Bacillota</taxon>
        <taxon>Clostridia</taxon>
        <taxon>Eubacteriales</taxon>
        <taxon>Peptococcaceae</taxon>
        <taxon>Acididesulfobacillus</taxon>
    </lineage>
</organism>
<dbReference type="Pfam" id="PF00771">
    <property type="entry name" value="FHIPEP"/>
    <property type="match status" value="1"/>
</dbReference>
<keyword evidence="9" id="KW-0969">Cilium</keyword>